<protein>
    <recommendedName>
        <fullName evidence="3">Type I restriction enzyme R protein N-terminal domain-containing protein</fullName>
    </recommendedName>
</protein>
<reference evidence="1" key="1">
    <citation type="submission" date="2017-04" db="EMBL/GenBank/DDBJ databases">
        <title>Genome deletions in a multicellular cyanobacterial endosymbiont for morphological adaptation in marine diatoms.</title>
        <authorList>
            <person name="Wang Y."/>
            <person name="Gao H."/>
            <person name="Li R."/>
            <person name="Xu X."/>
        </authorList>
    </citation>
    <scope>NUCLEOTIDE SEQUENCE</scope>
    <source>
        <strain evidence="1">FACHB 800</strain>
    </source>
</reference>
<keyword evidence="2" id="KW-1185">Reference proteome</keyword>
<dbReference type="AlphaFoldDB" id="A0A975T7P1"/>
<dbReference type="EMBL" id="CP021056">
    <property type="protein sequence ID" value="QXE22958.1"/>
    <property type="molecule type" value="Genomic_DNA"/>
</dbReference>
<name>A0A975T7P1_9NOST</name>
<organism evidence="1 2">
    <name type="scientific">Richelia sinica FACHB-800</name>
    <dbReference type="NCBI Taxonomy" id="1357546"/>
    <lineage>
        <taxon>Bacteria</taxon>
        <taxon>Bacillati</taxon>
        <taxon>Cyanobacteriota</taxon>
        <taxon>Cyanophyceae</taxon>
        <taxon>Nostocales</taxon>
        <taxon>Nostocaceae</taxon>
        <taxon>Richelia</taxon>
    </lineage>
</organism>
<dbReference type="KEGG" id="rsin:B6N60_01645"/>
<accession>A0A975T7P1</accession>
<sequence length="644" mass="76213">MSNVYKLKEFRHWIQAFEYWLLQNENDVKDLLILPLFQYLGYPDRCRRENYRSQFNIDEYLQDTEIEYIYFNTNDIAYQNENSSLVIVATEHPNNQRFNAAIEKSQVYLTSIKPLFLMMTNGYHLKVFQCLRYRREELIFDLTIESFRNSEIAADFYDKLNFSSIKNIKKNADNNFNHPNYIFLEKSLRRYPKLQSLLETSDFKPTTWQEDNRLVVIKPKVLIDCQLPQAFGEGNCVIEFSSNILRGLKIHLSHEEILSSLMVGLKTRPEWGCRYFIQPLDENTFAATLGQTSLVISELEATDLCLCVDAICHQYQKSMIEAENSLETWAFPLMKFDHVRGLHLFSIEQRLWELMQNFAHEFNYAQGKSEWHIFNEEGHSIRISRGIHDHAFILPKASSSLSLLPHSRIHILYAINDVHLKSLERGKVNSWQQNIGSRGTWTAKYTQHWLLEKFIPYVVNYYSQQLQVSEVELLAKIINLHVERQPITNIDQIRDFLPYLRDIQDWLNHSRKNIASFLLRGYYQAFIELVRNTDASILGIDYINGILQTIAWNNIQVPGVIVDSNFQPGNFKDAWNYLHAQFIKIKNYQYESSYQADLMTRIFIWLIDYGKINYSQVQLNHAKQALLPLWELSRFEMRHVYSYR</sequence>
<dbReference type="Proteomes" id="UP000683511">
    <property type="component" value="Chromosome"/>
</dbReference>
<gene>
    <name evidence="1" type="ORF">B6N60_01645</name>
</gene>
<dbReference type="RefSeq" id="WP_190606974.1">
    <property type="nucleotide sequence ID" value="NZ_CP021056.1"/>
</dbReference>
<proteinExistence type="predicted"/>
<evidence type="ECO:0008006" key="3">
    <source>
        <dbReference type="Google" id="ProtNLM"/>
    </source>
</evidence>
<evidence type="ECO:0000313" key="1">
    <source>
        <dbReference type="EMBL" id="QXE22958.1"/>
    </source>
</evidence>
<evidence type="ECO:0000313" key="2">
    <source>
        <dbReference type="Proteomes" id="UP000683511"/>
    </source>
</evidence>